<reference evidence="2" key="2">
    <citation type="submission" date="2023-06" db="EMBL/GenBank/DDBJ databases">
        <authorList>
            <consortium name="Lawrence Berkeley National Laboratory"/>
            <person name="Haridas S."/>
            <person name="Hensen N."/>
            <person name="Bonometti L."/>
            <person name="Westerberg I."/>
            <person name="Brannstrom I.O."/>
            <person name="Guillou S."/>
            <person name="Cros-Aarteil S."/>
            <person name="Calhoun S."/>
            <person name="Kuo A."/>
            <person name="Mondo S."/>
            <person name="Pangilinan J."/>
            <person name="Riley R."/>
            <person name="Labutti K."/>
            <person name="Andreopoulos B."/>
            <person name="Lipzen A."/>
            <person name="Chen C."/>
            <person name="Yanf M."/>
            <person name="Daum C."/>
            <person name="Ng V."/>
            <person name="Clum A."/>
            <person name="Steindorff A."/>
            <person name="Ohm R."/>
            <person name="Martin F."/>
            <person name="Silar P."/>
            <person name="Natvig D."/>
            <person name="Lalanne C."/>
            <person name="Gautier V."/>
            <person name="Ament-Velasquez S.L."/>
            <person name="Kruys A."/>
            <person name="Hutchinson M.I."/>
            <person name="Powell A.J."/>
            <person name="Barry K."/>
            <person name="Miller A.N."/>
            <person name="Grigoriev I.V."/>
            <person name="Debuchy R."/>
            <person name="Gladieux P."/>
            <person name="Thoren M.H."/>
            <person name="Johannesson H."/>
        </authorList>
    </citation>
    <scope>NUCLEOTIDE SEQUENCE</scope>
    <source>
        <strain evidence="2">CBS 958.72</strain>
    </source>
</reference>
<evidence type="ECO:0000313" key="3">
    <source>
        <dbReference type="Proteomes" id="UP001287356"/>
    </source>
</evidence>
<sequence>MACEVCSNVGGWETGDQRLSRFVSPADLKEAATRCAECALIWAALEPLKIEWHERDLAATAELQIATGKALQVRWPRGSIALELFTRDDDIGPRHPCIGPVSEVSARSDSDASFELAAAWLRDCMTNHDRCRAKTPAALPTRVIDVGVEGGREPSLVVTSERREEHAGDAYAALTYCWGNPSRHHVLKTTRDNFDAHRDAIPLHDLPGTLRDTVVICRRLGLQYLWIDALCIIQGDVQDWAREAGRMCDVYSNATLTIAADHADGTSAGIFRPQQYGETPPRLVSRDGARPVYVRPLQRHNDVTMLTRSPDPDEDALAPINQRAWTLQEAMLSNRMLHYTADEMVWRCNAVRACECRRGAPRAIGDLPETVFRNVGLFGRATPTEAYTEWRNLVVGFSERLLSVDADKLSALSGMAQQFSRMRAAAGLEIADDRYLAGLWADDLPQALMWSVNYDSFLARERGRFFRMPEWRAPSWSWAAVEAPIKSNSMSSFRNAITLIEATVELADKEDPFGRVREAKITLAGRMVHGLGVKITAPRFVHDDLFNVADYEIMDPAGQLWSVVFDNPSAVRSDTREYSCFLVGTAFVRGSISTNYAFLVLEMVSAGSGGRVFKRVGVSSYMNNYSPVGTDMFENCPEESITII</sequence>
<accession>A0AAE0ND44</accession>
<gene>
    <name evidence="2" type="ORF">B0T24DRAFT_144202</name>
</gene>
<dbReference type="EMBL" id="JAULSN010000002">
    <property type="protein sequence ID" value="KAK3379020.1"/>
    <property type="molecule type" value="Genomic_DNA"/>
</dbReference>
<protein>
    <submittedName>
        <fullName evidence="2">Heterokaryon incompatibility protein</fullName>
    </submittedName>
</protein>
<evidence type="ECO:0000259" key="1">
    <source>
        <dbReference type="Pfam" id="PF06985"/>
    </source>
</evidence>
<reference evidence="2" key="1">
    <citation type="journal article" date="2023" name="Mol. Phylogenet. Evol.">
        <title>Genome-scale phylogeny and comparative genomics of the fungal order Sordariales.</title>
        <authorList>
            <person name="Hensen N."/>
            <person name="Bonometti L."/>
            <person name="Westerberg I."/>
            <person name="Brannstrom I.O."/>
            <person name="Guillou S."/>
            <person name="Cros-Aarteil S."/>
            <person name="Calhoun S."/>
            <person name="Haridas S."/>
            <person name="Kuo A."/>
            <person name="Mondo S."/>
            <person name="Pangilinan J."/>
            <person name="Riley R."/>
            <person name="LaButti K."/>
            <person name="Andreopoulos B."/>
            <person name="Lipzen A."/>
            <person name="Chen C."/>
            <person name="Yan M."/>
            <person name="Daum C."/>
            <person name="Ng V."/>
            <person name="Clum A."/>
            <person name="Steindorff A."/>
            <person name="Ohm R.A."/>
            <person name="Martin F."/>
            <person name="Silar P."/>
            <person name="Natvig D.O."/>
            <person name="Lalanne C."/>
            <person name="Gautier V."/>
            <person name="Ament-Velasquez S.L."/>
            <person name="Kruys A."/>
            <person name="Hutchinson M.I."/>
            <person name="Powell A.J."/>
            <person name="Barry K."/>
            <person name="Miller A.N."/>
            <person name="Grigoriev I.V."/>
            <person name="Debuchy R."/>
            <person name="Gladieux P."/>
            <person name="Hiltunen Thoren M."/>
            <person name="Johannesson H."/>
        </authorList>
    </citation>
    <scope>NUCLEOTIDE SEQUENCE</scope>
    <source>
        <strain evidence="2">CBS 958.72</strain>
    </source>
</reference>
<proteinExistence type="predicted"/>
<comment type="caution">
    <text evidence="2">The sequence shown here is derived from an EMBL/GenBank/DDBJ whole genome shotgun (WGS) entry which is preliminary data.</text>
</comment>
<dbReference type="Pfam" id="PF06985">
    <property type="entry name" value="HET"/>
    <property type="match status" value="1"/>
</dbReference>
<feature type="domain" description="Heterokaryon incompatibility" evidence="1">
    <location>
        <begin position="171"/>
        <end position="329"/>
    </location>
</feature>
<dbReference type="InterPro" id="IPR010730">
    <property type="entry name" value="HET"/>
</dbReference>
<evidence type="ECO:0000313" key="2">
    <source>
        <dbReference type="EMBL" id="KAK3379020.1"/>
    </source>
</evidence>
<dbReference type="AlphaFoldDB" id="A0AAE0ND44"/>
<dbReference type="Proteomes" id="UP001287356">
    <property type="component" value="Unassembled WGS sequence"/>
</dbReference>
<organism evidence="2 3">
    <name type="scientific">Lasiosphaeria ovina</name>
    <dbReference type="NCBI Taxonomy" id="92902"/>
    <lineage>
        <taxon>Eukaryota</taxon>
        <taxon>Fungi</taxon>
        <taxon>Dikarya</taxon>
        <taxon>Ascomycota</taxon>
        <taxon>Pezizomycotina</taxon>
        <taxon>Sordariomycetes</taxon>
        <taxon>Sordariomycetidae</taxon>
        <taxon>Sordariales</taxon>
        <taxon>Lasiosphaeriaceae</taxon>
        <taxon>Lasiosphaeria</taxon>
    </lineage>
</organism>
<name>A0AAE0ND44_9PEZI</name>
<dbReference type="PANTHER" id="PTHR33112">
    <property type="entry name" value="DOMAIN PROTEIN, PUTATIVE-RELATED"/>
    <property type="match status" value="1"/>
</dbReference>
<keyword evidence="3" id="KW-1185">Reference proteome</keyword>
<dbReference type="PANTHER" id="PTHR33112:SF16">
    <property type="entry name" value="HETEROKARYON INCOMPATIBILITY DOMAIN-CONTAINING PROTEIN"/>
    <property type="match status" value="1"/>
</dbReference>